<protein>
    <submittedName>
        <fullName evidence="1">Uncharacterized protein</fullName>
    </submittedName>
</protein>
<dbReference type="Proteomes" id="UP000228775">
    <property type="component" value="Unassembled WGS sequence"/>
</dbReference>
<evidence type="ECO:0000313" key="1">
    <source>
        <dbReference type="EMBL" id="PIU75406.1"/>
    </source>
</evidence>
<gene>
    <name evidence="1" type="ORF">COS76_00890</name>
</gene>
<evidence type="ECO:0000313" key="2">
    <source>
        <dbReference type="Proteomes" id="UP000228775"/>
    </source>
</evidence>
<organism evidence="1 2">
    <name type="scientific">Candidatus Portnoybacteria bacterium CG06_land_8_20_14_3_00_39_12</name>
    <dbReference type="NCBI Taxonomy" id="1974809"/>
    <lineage>
        <taxon>Bacteria</taxon>
        <taxon>Candidatus Portnoyibacteriota</taxon>
    </lineage>
</organism>
<proteinExistence type="predicted"/>
<dbReference type="AlphaFoldDB" id="A0A2M7AXU2"/>
<dbReference type="EMBL" id="PEVY01000019">
    <property type="protein sequence ID" value="PIU75406.1"/>
    <property type="molecule type" value="Genomic_DNA"/>
</dbReference>
<comment type="caution">
    <text evidence="1">The sequence shown here is derived from an EMBL/GenBank/DDBJ whole genome shotgun (WGS) entry which is preliminary data.</text>
</comment>
<name>A0A2M7AXU2_9BACT</name>
<reference evidence="2" key="1">
    <citation type="submission" date="2017-09" db="EMBL/GenBank/DDBJ databases">
        <title>Depth-based differentiation of microbial function through sediment-hosted aquifers and enrichment of novel symbionts in the deep terrestrial subsurface.</title>
        <authorList>
            <person name="Probst A.J."/>
            <person name="Ladd B."/>
            <person name="Jarett J.K."/>
            <person name="Geller-Mcgrath D.E."/>
            <person name="Sieber C.M.K."/>
            <person name="Emerson J.B."/>
            <person name="Anantharaman K."/>
            <person name="Thomas B.C."/>
            <person name="Malmstrom R."/>
            <person name="Stieglmeier M."/>
            <person name="Klingl A."/>
            <person name="Woyke T."/>
            <person name="Ryan C.M."/>
            <person name="Banfield J.F."/>
        </authorList>
    </citation>
    <scope>NUCLEOTIDE SEQUENCE [LARGE SCALE GENOMIC DNA]</scope>
</reference>
<sequence>MFTNWKDYTKESEVGSWSQRVTGSGHVTVSAILLADGQLKAFPPRAASNAFPVFCVLDATASGKFSEDLSGVYPSKGWELPASVHHARAKLWQIFLGLYSGVRENQVAIAQRENAREELMKSFNFIFLFVNEQEELNDDGKYNRVKFEK</sequence>
<accession>A0A2M7AXU2</accession>